<dbReference type="Gene3D" id="3.40.50.10190">
    <property type="entry name" value="BRCT domain"/>
    <property type="match status" value="1"/>
</dbReference>
<feature type="binding site" evidence="12">
    <location>
        <position position="416"/>
    </location>
    <ligand>
        <name>Zn(2+)</name>
        <dbReference type="ChEBI" id="CHEBI:29105"/>
    </ligand>
</feature>
<comment type="catalytic activity">
    <reaction evidence="11 12">
        <text>NAD(+) + (deoxyribonucleotide)n-3'-hydroxyl + 5'-phospho-(deoxyribonucleotide)m = (deoxyribonucleotide)n+m + AMP + beta-nicotinamide D-nucleotide.</text>
        <dbReference type="EC" id="6.5.1.2"/>
    </reaction>
</comment>
<evidence type="ECO:0000256" key="7">
    <source>
        <dbReference type="ARBA" id="ARBA00022842"/>
    </source>
</evidence>
<protein>
    <recommendedName>
        <fullName evidence="12">DNA ligase</fullName>
        <ecNumber evidence="12">6.5.1.2</ecNumber>
    </recommendedName>
    <alternativeName>
        <fullName evidence="12">Polydeoxyribonucleotide synthase [NAD(+)]</fullName>
    </alternativeName>
</protein>
<feature type="binding site" evidence="12">
    <location>
        <position position="181"/>
    </location>
    <ligand>
        <name>NAD(+)</name>
        <dbReference type="ChEBI" id="CHEBI:57540"/>
    </ligand>
</feature>
<dbReference type="SUPFAM" id="SSF56091">
    <property type="entry name" value="DNA ligase/mRNA capping enzyme, catalytic domain"/>
    <property type="match status" value="1"/>
</dbReference>
<dbReference type="RefSeq" id="WP_379538592.1">
    <property type="nucleotide sequence ID" value="NZ_JBHSDR010000006.1"/>
</dbReference>
<feature type="binding site" evidence="12">
    <location>
        <position position="413"/>
    </location>
    <ligand>
        <name>Zn(2+)</name>
        <dbReference type="ChEBI" id="CHEBI:29105"/>
    </ligand>
</feature>
<dbReference type="InterPro" id="IPR036420">
    <property type="entry name" value="BRCT_dom_sf"/>
</dbReference>
<keyword evidence="3 12" id="KW-0235">DNA replication</keyword>
<dbReference type="NCBIfam" id="NF005932">
    <property type="entry name" value="PRK07956.1"/>
    <property type="match status" value="1"/>
</dbReference>
<feature type="binding site" evidence="12">
    <location>
        <begin position="88"/>
        <end position="89"/>
    </location>
    <ligand>
        <name>NAD(+)</name>
        <dbReference type="ChEBI" id="CHEBI:57540"/>
    </ligand>
</feature>
<feature type="binding site" evidence="12">
    <location>
        <position position="321"/>
    </location>
    <ligand>
        <name>NAD(+)</name>
        <dbReference type="ChEBI" id="CHEBI:57540"/>
    </ligand>
</feature>
<evidence type="ECO:0000256" key="12">
    <source>
        <dbReference type="HAMAP-Rule" id="MF_01588"/>
    </source>
</evidence>
<dbReference type="InterPro" id="IPR001679">
    <property type="entry name" value="DNA_ligase"/>
</dbReference>
<comment type="cofactor">
    <cofactor evidence="12">
        <name>Mg(2+)</name>
        <dbReference type="ChEBI" id="CHEBI:18420"/>
    </cofactor>
    <cofactor evidence="12">
        <name>Mn(2+)</name>
        <dbReference type="ChEBI" id="CHEBI:29035"/>
    </cofactor>
</comment>
<proteinExistence type="inferred from homology"/>
<feature type="binding site" evidence="12">
    <location>
        <position position="122"/>
    </location>
    <ligand>
        <name>NAD(+)</name>
        <dbReference type="ChEBI" id="CHEBI:57540"/>
    </ligand>
</feature>
<keyword evidence="4 12" id="KW-0479">Metal-binding</keyword>
<dbReference type="SUPFAM" id="SSF50249">
    <property type="entry name" value="Nucleic acid-binding proteins"/>
    <property type="match status" value="1"/>
</dbReference>
<dbReference type="InterPro" id="IPR041663">
    <property type="entry name" value="DisA/LigA_HHH"/>
</dbReference>
<evidence type="ECO:0000256" key="2">
    <source>
        <dbReference type="ARBA" id="ARBA00022598"/>
    </source>
</evidence>
<dbReference type="InterPro" id="IPR010994">
    <property type="entry name" value="RuvA_2-like"/>
</dbReference>
<dbReference type="Pfam" id="PF01653">
    <property type="entry name" value="DNA_ligase_aden"/>
    <property type="match status" value="1"/>
</dbReference>
<comment type="function">
    <text evidence="1 12">DNA ligase that catalyzes the formation of phosphodiester linkages between 5'-phosphoryl and 3'-hydroxyl groups in double-stranded DNA using NAD as a coenzyme and as the energy source for the reaction. It is essential for DNA replication and repair of damaged DNA.</text>
</comment>
<dbReference type="CDD" id="cd17748">
    <property type="entry name" value="BRCT_DNA_ligase_like"/>
    <property type="match status" value="1"/>
</dbReference>
<evidence type="ECO:0000256" key="11">
    <source>
        <dbReference type="ARBA" id="ARBA00034005"/>
    </source>
</evidence>
<dbReference type="PANTHER" id="PTHR23389">
    <property type="entry name" value="CHROMOSOME TRANSMISSION FIDELITY FACTOR 18"/>
    <property type="match status" value="1"/>
</dbReference>
<keyword evidence="8 12" id="KW-0520">NAD</keyword>
<feature type="binding site" evidence="12">
    <location>
        <begin position="38"/>
        <end position="42"/>
    </location>
    <ligand>
        <name>NAD(+)</name>
        <dbReference type="ChEBI" id="CHEBI:57540"/>
    </ligand>
</feature>
<feature type="binding site" evidence="12">
    <location>
        <position position="145"/>
    </location>
    <ligand>
        <name>NAD(+)</name>
        <dbReference type="ChEBI" id="CHEBI:57540"/>
    </ligand>
</feature>
<dbReference type="CDD" id="cd00114">
    <property type="entry name" value="LIGANc"/>
    <property type="match status" value="1"/>
</dbReference>
<dbReference type="HAMAP" id="MF_01588">
    <property type="entry name" value="DNA_ligase_A"/>
    <property type="match status" value="1"/>
</dbReference>
<dbReference type="Pfam" id="PF00533">
    <property type="entry name" value="BRCT"/>
    <property type="match status" value="1"/>
</dbReference>
<evidence type="ECO:0000313" key="15">
    <source>
        <dbReference type="Proteomes" id="UP001595828"/>
    </source>
</evidence>
<dbReference type="InterPro" id="IPR013840">
    <property type="entry name" value="DNAligase_N"/>
</dbReference>
<evidence type="ECO:0000256" key="9">
    <source>
        <dbReference type="ARBA" id="ARBA00023204"/>
    </source>
</evidence>
<evidence type="ECO:0000256" key="8">
    <source>
        <dbReference type="ARBA" id="ARBA00023027"/>
    </source>
</evidence>
<evidence type="ECO:0000256" key="10">
    <source>
        <dbReference type="ARBA" id="ARBA00023211"/>
    </source>
</evidence>
<dbReference type="PIRSF" id="PIRSF001604">
    <property type="entry name" value="LigA"/>
    <property type="match status" value="1"/>
</dbReference>
<dbReference type="NCBIfam" id="TIGR00575">
    <property type="entry name" value="dnlj"/>
    <property type="match status" value="1"/>
</dbReference>
<dbReference type="EMBL" id="JBHSDR010000006">
    <property type="protein sequence ID" value="MFC4295107.1"/>
    <property type="molecule type" value="Genomic_DNA"/>
</dbReference>
<keyword evidence="15" id="KW-1185">Reference proteome</keyword>
<feature type="active site" description="N6-AMP-lysine intermediate" evidence="12">
    <location>
        <position position="124"/>
    </location>
</feature>
<dbReference type="InterPro" id="IPR001357">
    <property type="entry name" value="BRCT_dom"/>
</dbReference>
<keyword evidence="6 12" id="KW-0862">Zinc</keyword>
<reference evidence="15" key="1">
    <citation type="journal article" date="2019" name="Int. J. Syst. Evol. Microbiol.">
        <title>The Global Catalogue of Microorganisms (GCM) 10K type strain sequencing project: providing services to taxonomists for standard genome sequencing and annotation.</title>
        <authorList>
            <consortium name="The Broad Institute Genomics Platform"/>
            <consortium name="The Broad Institute Genome Sequencing Center for Infectious Disease"/>
            <person name="Wu L."/>
            <person name="Ma J."/>
        </authorList>
    </citation>
    <scope>NUCLEOTIDE SEQUENCE [LARGE SCALE GENOMIC DNA]</scope>
    <source>
        <strain evidence="15">CGMCC 1.12989</strain>
    </source>
</reference>
<dbReference type="PANTHER" id="PTHR23389:SF9">
    <property type="entry name" value="DNA LIGASE"/>
    <property type="match status" value="1"/>
</dbReference>
<dbReference type="Pfam" id="PF03119">
    <property type="entry name" value="DNA_ligase_ZBD"/>
    <property type="match status" value="1"/>
</dbReference>
<keyword evidence="2 12" id="KW-0436">Ligase</keyword>
<dbReference type="Pfam" id="PF12826">
    <property type="entry name" value="HHH_2"/>
    <property type="match status" value="1"/>
</dbReference>
<keyword evidence="5 12" id="KW-0227">DNA damage</keyword>
<dbReference type="EC" id="6.5.1.2" evidence="12"/>
<comment type="similarity">
    <text evidence="12">Belongs to the NAD-dependent DNA ligase family. LigA subfamily.</text>
</comment>
<dbReference type="Proteomes" id="UP001595828">
    <property type="component" value="Unassembled WGS sequence"/>
</dbReference>
<dbReference type="InterPro" id="IPR013839">
    <property type="entry name" value="DNAligase_adenylation"/>
</dbReference>
<evidence type="ECO:0000256" key="6">
    <source>
        <dbReference type="ARBA" id="ARBA00022833"/>
    </source>
</evidence>
<evidence type="ECO:0000256" key="1">
    <source>
        <dbReference type="ARBA" id="ARBA00004067"/>
    </source>
</evidence>
<evidence type="ECO:0000256" key="4">
    <source>
        <dbReference type="ARBA" id="ARBA00022723"/>
    </source>
</evidence>
<evidence type="ECO:0000256" key="3">
    <source>
        <dbReference type="ARBA" id="ARBA00022705"/>
    </source>
</evidence>
<dbReference type="InterPro" id="IPR012340">
    <property type="entry name" value="NA-bd_OB-fold"/>
</dbReference>
<dbReference type="PROSITE" id="PS50172">
    <property type="entry name" value="BRCT"/>
    <property type="match status" value="1"/>
</dbReference>
<dbReference type="InterPro" id="IPR004149">
    <property type="entry name" value="Znf_DNAligase_C4"/>
</dbReference>
<evidence type="ECO:0000313" key="14">
    <source>
        <dbReference type="EMBL" id="MFC4295107.1"/>
    </source>
</evidence>
<dbReference type="SUPFAM" id="SSF52113">
    <property type="entry name" value="BRCT domain"/>
    <property type="match status" value="1"/>
</dbReference>
<dbReference type="InterPro" id="IPR004150">
    <property type="entry name" value="NAD_DNA_ligase_OB"/>
</dbReference>
<dbReference type="InterPro" id="IPR018239">
    <property type="entry name" value="DNA_ligase_AS"/>
</dbReference>
<feature type="domain" description="BRCT" evidence="13">
    <location>
        <begin position="606"/>
        <end position="675"/>
    </location>
</feature>
<keyword evidence="10 12" id="KW-0464">Manganese</keyword>
<dbReference type="Gene3D" id="2.40.50.140">
    <property type="entry name" value="Nucleic acid-binding proteins"/>
    <property type="match status" value="1"/>
</dbReference>
<name>A0ABV8RP88_9SPHN</name>
<gene>
    <name evidence="12 14" type="primary">ligA</name>
    <name evidence="14" type="ORF">ACFO0A_08570</name>
</gene>
<accession>A0ABV8RP88</accession>
<dbReference type="Gene3D" id="6.20.10.30">
    <property type="match status" value="1"/>
</dbReference>
<evidence type="ECO:0000256" key="5">
    <source>
        <dbReference type="ARBA" id="ARBA00022763"/>
    </source>
</evidence>
<comment type="caution">
    <text evidence="12">Lacks conserved residue(s) required for the propagation of feature annotation.</text>
</comment>
<organism evidence="14 15">
    <name type="scientific">Novosphingobium tardum</name>
    <dbReference type="NCBI Taxonomy" id="1538021"/>
    <lineage>
        <taxon>Bacteria</taxon>
        <taxon>Pseudomonadati</taxon>
        <taxon>Pseudomonadota</taxon>
        <taxon>Alphaproteobacteria</taxon>
        <taxon>Sphingomonadales</taxon>
        <taxon>Sphingomonadaceae</taxon>
        <taxon>Novosphingobium</taxon>
    </lineage>
</organism>
<dbReference type="Gene3D" id="1.10.150.20">
    <property type="entry name" value="5' to 3' exonuclease, C-terminal subdomain"/>
    <property type="match status" value="2"/>
</dbReference>
<comment type="caution">
    <text evidence="14">The sequence shown here is derived from an EMBL/GenBank/DDBJ whole genome shotgun (WGS) entry which is preliminary data.</text>
</comment>
<evidence type="ECO:0000259" key="13">
    <source>
        <dbReference type="PROSITE" id="PS50172"/>
    </source>
</evidence>
<dbReference type="SMART" id="SM00532">
    <property type="entry name" value="LIGANc"/>
    <property type="match status" value="1"/>
</dbReference>
<dbReference type="Gene3D" id="1.10.287.610">
    <property type="entry name" value="Helix hairpin bin"/>
    <property type="match status" value="1"/>
</dbReference>
<keyword evidence="9 12" id="KW-0234">DNA repair</keyword>
<dbReference type="Pfam" id="PF03120">
    <property type="entry name" value="OB_DNA_ligase"/>
    <property type="match status" value="1"/>
</dbReference>
<dbReference type="GO" id="GO:0003911">
    <property type="term" value="F:DNA ligase (NAD+) activity"/>
    <property type="evidence" value="ECO:0007669"/>
    <property type="project" value="UniProtKB-EC"/>
</dbReference>
<dbReference type="Gene3D" id="3.30.470.30">
    <property type="entry name" value="DNA ligase/mRNA capping enzyme"/>
    <property type="match status" value="1"/>
</dbReference>
<dbReference type="SMART" id="SM00292">
    <property type="entry name" value="BRCT"/>
    <property type="match status" value="1"/>
</dbReference>
<sequence>MKGVITEAEAANELMRLARSIAHHNRRYHAEDAPEISDPEYDALVRRNAELEAQFPHLVRPDSPSRAVGHEVAASPLAKVRHEVRMMSLDNAFADEEVAEFLARVRRFLNLPVEAEVVCTAEDKIDGLSCSLRYEGGRLVRAATRGDGQVGEDVTPNVAHIPDIPQMLRGTVPEVFEIRGEVYMEKQAFAALNAAQAERDERLFATPRNAAAGSLRQKDASVTAARPLRFLAHGWGAASAVPEATQFAMMKLIEEWGGPVSPDLVRCSTLEEMLQHYRSIGTRRASLPYDIDGVVYKVDRLDLQGRLGFVAKAPRWALAHKFPAEQAETTLEAIDIQVGRTGKLTPVGRLAGVLVGGVTVFNVTLHNRDEIGRLGLRVGDRIVLQRAGDVIPQVVDNLTRDTPREPYVFPDHCPDCGSEAVAEEGEVDVRCTGGLICPAQRTQRLQHFVSRAALDIEGLGERTIAEFFAEGWLESPADIFRLKDRRGEIVGRAGWQDKSVDNLLAAIEARRTPDAARLLFGLGIRHVGAVTARDLMKRFTTLPALRTTVEAADAGDAEARAELLGIEGVGPVVVEALGDFFHEDHNRAVWDDLLRELSPPDYIVETKDSAVAGKTVVFTGKLETMSRDEAKAQAERLGAKSAGSVSAKTDLVVAGPGAGSKLKQAAALGIEVIDEAAWAAIVADAG</sequence>
<feature type="binding site" evidence="12">
    <location>
        <position position="297"/>
    </location>
    <ligand>
        <name>NAD(+)</name>
        <dbReference type="ChEBI" id="CHEBI:57540"/>
    </ligand>
</feature>
<feature type="binding site" evidence="12">
    <location>
        <position position="437"/>
    </location>
    <ligand>
        <name>Zn(2+)</name>
        <dbReference type="ChEBI" id="CHEBI:29105"/>
    </ligand>
</feature>
<dbReference type="SUPFAM" id="SSF47781">
    <property type="entry name" value="RuvA domain 2-like"/>
    <property type="match status" value="1"/>
</dbReference>
<dbReference type="PROSITE" id="PS01055">
    <property type="entry name" value="DNA_LIGASE_N1"/>
    <property type="match status" value="1"/>
</dbReference>
<keyword evidence="7 12" id="KW-0460">Magnesium</keyword>